<evidence type="ECO:0000259" key="1">
    <source>
        <dbReference type="Pfam" id="PF26587"/>
    </source>
</evidence>
<reference evidence="2 3" key="3">
    <citation type="journal article" date="2013" name="Rice">
        <title>Improvement of the Oryza sativa Nipponbare reference genome using next generation sequence and optical map data.</title>
        <authorList>
            <person name="Kawahara Y."/>
            <person name="de la Bastide M."/>
            <person name="Hamilton J.P."/>
            <person name="Kanamori H."/>
            <person name="McCombie W.R."/>
            <person name="Ouyang S."/>
            <person name="Schwartz D.C."/>
            <person name="Tanaka T."/>
            <person name="Wu J."/>
            <person name="Zhou S."/>
            <person name="Childs K.L."/>
            <person name="Davidson R.M."/>
            <person name="Lin H."/>
            <person name="Quesada-Ocampo L."/>
            <person name="Vaillancourt B."/>
            <person name="Sakai H."/>
            <person name="Lee S.S."/>
            <person name="Kim J."/>
            <person name="Numa H."/>
            <person name="Itoh T."/>
            <person name="Buell C.R."/>
            <person name="Matsumoto T."/>
        </authorList>
    </citation>
    <scope>NUCLEOTIDE SEQUENCE [LARGE SCALE GENOMIC DNA]</scope>
    <source>
        <strain evidence="3">cv. Nipponbare</strain>
    </source>
</reference>
<accession>A0A0P0XXY3</accession>
<feature type="non-terminal residue" evidence="2">
    <location>
        <position position="1"/>
    </location>
</feature>
<sequence>AAWKSEEDRKPVPTWLEQVFARSLDELKLKRKHVSSSTLRLVACEDTVPAVKGDGLGVLLPPRIILDC</sequence>
<reference evidence="3" key="1">
    <citation type="journal article" date="2005" name="Nature">
        <title>The map-based sequence of the rice genome.</title>
        <authorList>
            <consortium name="International rice genome sequencing project (IRGSP)"/>
            <person name="Matsumoto T."/>
            <person name="Wu J."/>
            <person name="Kanamori H."/>
            <person name="Katayose Y."/>
            <person name="Fujisawa M."/>
            <person name="Namiki N."/>
            <person name="Mizuno H."/>
            <person name="Yamamoto K."/>
            <person name="Antonio B.A."/>
            <person name="Baba T."/>
            <person name="Sakata K."/>
            <person name="Nagamura Y."/>
            <person name="Aoki H."/>
            <person name="Arikawa K."/>
            <person name="Arita K."/>
            <person name="Bito T."/>
            <person name="Chiden Y."/>
            <person name="Fujitsuka N."/>
            <person name="Fukunaka R."/>
            <person name="Hamada M."/>
            <person name="Harada C."/>
            <person name="Hayashi A."/>
            <person name="Hijishita S."/>
            <person name="Honda M."/>
            <person name="Hosokawa S."/>
            <person name="Ichikawa Y."/>
            <person name="Idonuma A."/>
            <person name="Iijima M."/>
            <person name="Ikeda M."/>
            <person name="Ikeno M."/>
            <person name="Ito K."/>
            <person name="Ito S."/>
            <person name="Ito T."/>
            <person name="Ito Y."/>
            <person name="Ito Y."/>
            <person name="Iwabuchi A."/>
            <person name="Kamiya K."/>
            <person name="Karasawa W."/>
            <person name="Kurita K."/>
            <person name="Katagiri S."/>
            <person name="Kikuta A."/>
            <person name="Kobayashi H."/>
            <person name="Kobayashi N."/>
            <person name="Machita K."/>
            <person name="Maehara T."/>
            <person name="Masukawa M."/>
            <person name="Mizubayashi T."/>
            <person name="Mukai Y."/>
            <person name="Nagasaki H."/>
            <person name="Nagata Y."/>
            <person name="Naito S."/>
            <person name="Nakashima M."/>
            <person name="Nakama Y."/>
            <person name="Nakamichi Y."/>
            <person name="Nakamura M."/>
            <person name="Meguro A."/>
            <person name="Negishi M."/>
            <person name="Ohta I."/>
            <person name="Ohta T."/>
            <person name="Okamoto M."/>
            <person name="Ono N."/>
            <person name="Saji S."/>
            <person name="Sakaguchi M."/>
            <person name="Sakai K."/>
            <person name="Shibata M."/>
            <person name="Shimokawa T."/>
            <person name="Song J."/>
            <person name="Takazaki Y."/>
            <person name="Terasawa K."/>
            <person name="Tsugane M."/>
            <person name="Tsuji K."/>
            <person name="Ueda S."/>
            <person name="Waki K."/>
            <person name="Yamagata H."/>
            <person name="Yamamoto M."/>
            <person name="Yamamoto S."/>
            <person name="Yamane H."/>
            <person name="Yoshiki S."/>
            <person name="Yoshihara R."/>
            <person name="Yukawa K."/>
            <person name="Zhong H."/>
            <person name="Yano M."/>
            <person name="Yuan Q."/>
            <person name="Ouyang S."/>
            <person name="Liu J."/>
            <person name="Jones K.M."/>
            <person name="Gansberger K."/>
            <person name="Moffat K."/>
            <person name="Hill J."/>
            <person name="Bera J."/>
            <person name="Fadrosh D."/>
            <person name="Jin S."/>
            <person name="Johri S."/>
            <person name="Kim M."/>
            <person name="Overton L."/>
            <person name="Reardon M."/>
            <person name="Tsitrin T."/>
            <person name="Vuong H."/>
            <person name="Weaver B."/>
            <person name="Ciecko A."/>
            <person name="Tallon L."/>
            <person name="Jackson J."/>
            <person name="Pai G."/>
            <person name="Aken S.V."/>
            <person name="Utterback T."/>
            <person name="Reidmuller S."/>
            <person name="Feldblyum T."/>
            <person name="Hsiao J."/>
            <person name="Zismann V."/>
            <person name="Iobst S."/>
            <person name="de Vazeille A.R."/>
            <person name="Buell C.R."/>
            <person name="Ying K."/>
            <person name="Li Y."/>
            <person name="Lu T."/>
            <person name="Huang Y."/>
            <person name="Zhao Q."/>
            <person name="Feng Q."/>
            <person name="Zhang L."/>
            <person name="Zhu J."/>
            <person name="Weng Q."/>
            <person name="Mu J."/>
            <person name="Lu Y."/>
            <person name="Fan D."/>
            <person name="Liu Y."/>
            <person name="Guan J."/>
            <person name="Zhang Y."/>
            <person name="Yu S."/>
            <person name="Liu X."/>
            <person name="Zhang Y."/>
            <person name="Hong G."/>
            <person name="Han B."/>
            <person name="Choisne N."/>
            <person name="Demange N."/>
            <person name="Orjeda G."/>
            <person name="Samain S."/>
            <person name="Cattolico L."/>
            <person name="Pelletier E."/>
            <person name="Couloux A."/>
            <person name="Segurens B."/>
            <person name="Wincker P."/>
            <person name="D'Hont A."/>
            <person name="Scarpelli C."/>
            <person name="Weissenbach J."/>
            <person name="Salanoubat M."/>
            <person name="Quetier F."/>
            <person name="Yu Y."/>
            <person name="Kim H.R."/>
            <person name="Rambo T."/>
            <person name="Currie J."/>
            <person name="Collura K."/>
            <person name="Luo M."/>
            <person name="Yang T."/>
            <person name="Ammiraju J.S.S."/>
            <person name="Engler F."/>
            <person name="Soderlund C."/>
            <person name="Wing R.A."/>
            <person name="Palmer L.E."/>
            <person name="de la Bastide M."/>
            <person name="Spiegel L."/>
            <person name="Nascimento L."/>
            <person name="Zutavern T."/>
            <person name="O'Shaughnessy A."/>
            <person name="Dike S."/>
            <person name="Dedhia N."/>
            <person name="Preston R."/>
            <person name="Balija V."/>
            <person name="McCombie W.R."/>
            <person name="Chow T."/>
            <person name="Chen H."/>
            <person name="Chung M."/>
            <person name="Chen C."/>
            <person name="Shaw J."/>
            <person name="Wu H."/>
            <person name="Hsiao K."/>
            <person name="Chao Y."/>
            <person name="Chu M."/>
            <person name="Cheng C."/>
            <person name="Hour A."/>
            <person name="Lee P."/>
            <person name="Lin S."/>
            <person name="Lin Y."/>
            <person name="Liou J."/>
            <person name="Liu S."/>
            <person name="Hsing Y."/>
            <person name="Raghuvanshi S."/>
            <person name="Mohanty A."/>
            <person name="Bharti A.K."/>
            <person name="Gaur A."/>
            <person name="Gupta V."/>
            <person name="Kumar D."/>
            <person name="Ravi V."/>
            <person name="Vij S."/>
            <person name="Kapur A."/>
            <person name="Khurana P."/>
            <person name="Khurana P."/>
            <person name="Khurana J.P."/>
            <person name="Tyagi A.K."/>
            <person name="Gaikwad K."/>
            <person name="Singh A."/>
            <person name="Dalal V."/>
            <person name="Srivastava S."/>
            <person name="Dixit A."/>
            <person name="Pal A.K."/>
            <person name="Ghazi I.A."/>
            <person name="Yadav M."/>
            <person name="Pandit A."/>
            <person name="Bhargava A."/>
            <person name="Sureshbabu K."/>
            <person name="Batra K."/>
            <person name="Sharma T.R."/>
            <person name="Mohapatra T."/>
            <person name="Singh N.K."/>
            <person name="Messing J."/>
            <person name="Nelson A.B."/>
            <person name="Fuks G."/>
            <person name="Kavchok S."/>
            <person name="Keizer G."/>
            <person name="Linton E."/>
            <person name="Llaca V."/>
            <person name="Song R."/>
            <person name="Tanyolac B."/>
            <person name="Young S."/>
            <person name="Ho-Il K."/>
            <person name="Hahn J.H."/>
            <person name="Sangsakoo G."/>
            <person name="Vanavichit A."/>
            <person name="de Mattos Luiz.A.T."/>
            <person name="Zimmer P.D."/>
            <person name="Malone G."/>
            <person name="Dellagostin O."/>
            <person name="de Oliveira A.C."/>
            <person name="Bevan M."/>
            <person name="Bancroft I."/>
            <person name="Minx P."/>
            <person name="Cordum H."/>
            <person name="Wilson R."/>
            <person name="Cheng Z."/>
            <person name="Jin W."/>
            <person name="Jiang J."/>
            <person name="Leong S.A."/>
            <person name="Iwama H."/>
            <person name="Gojobori T."/>
            <person name="Itoh T."/>
            <person name="Niimura Y."/>
            <person name="Fujii Y."/>
            <person name="Habara T."/>
            <person name="Sakai H."/>
            <person name="Sato Y."/>
            <person name="Wilson G."/>
            <person name="Kumar K."/>
            <person name="McCouch S."/>
            <person name="Juretic N."/>
            <person name="Hoen D."/>
            <person name="Wright S."/>
            <person name="Bruskiewich R."/>
            <person name="Bureau T."/>
            <person name="Miyao A."/>
            <person name="Hirochika H."/>
            <person name="Nishikawa T."/>
            <person name="Kadowaki K."/>
            <person name="Sugiura M."/>
            <person name="Burr B."/>
            <person name="Sasaki T."/>
        </authorList>
    </citation>
    <scope>NUCLEOTIDE SEQUENCE [LARGE SCALE GENOMIC DNA]</scope>
    <source>
        <strain evidence="3">cv. Nipponbare</strain>
    </source>
</reference>
<dbReference type="AlphaFoldDB" id="A0A0P0XXY3"/>
<dbReference type="STRING" id="39947.A0A0P0XXY3"/>
<dbReference type="SMR" id="A0A0P0XXY3"/>
<evidence type="ECO:0000313" key="2">
    <source>
        <dbReference type="EMBL" id="BAT12296.1"/>
    </source>
</evidence>
<evidence type="ECO:0000313" key="3">
    <source>
        <dbReference type="Proteomes" id="UP000059680"/>
    </source>
</evidence>
<gene>
    <name evidence="2" type="ordered locus">Os11g0104350</name>
    <name evidence="2" type="ORF">OSNPB_110104350</name>
</gene>
<dbReference type="InterPro" id="IPR058954">
    <property type="entry name" value="AAA_lid_SMAX1"/>
</dbReference>
<reference evidence="2 3" key="2">
    <citation type="journal article" date="2013" name="Plant Cell Physiol.">
        <title>Rice Annotation Project Database (RAP-DB): an integrative and interactive database for rice genomics.</title>
        <authorList>
            <person name="Sakai H."/>
            <person name="Lee S.S."/>
            <person name="Tanaka T."/>
            <person name="Numa H."/>
            <person name="Kim J."/>
            <person name="Kawahara Y."/>
            <person name="Wakimoto H."/>
            <person name="Yang C.C."/>
            <person name="Iwamoto M."/>
            <person name="Abe T."/>
            <person name="Yamada Y."/>
            <person name="Muto A."/>
            <person name="Inokuchi H."/>
            <person name="Ikemura T."/>
            <person name="Matsumoto T."/>
            <person name="Sasaki T."/>
            <person name="Itoh T."/>
        </authorList>
    </citation>
    <scope>NUCLEOTIDE SEQUENCE [LARGE SCALE GENOMIC DNA]</scope>
    <source>
        <strain evidence="3">cv. Nipponbare</strain>
    </source>
</reference>
<dbReference type="Proteomes" id="UP000059680">
    <property type="component" value="Chromosome 11"/>
</dbReference>
<dbReference type="EMBL" id="AP014967">
    <property type="protein sequence ID" value="BAT12296.1"/>
    <property type="molecule type" value="Genomic_DNA"/>
</dbReference>
<name>A0A0P0XXY3_ORYSJ</name>
<dbReference type="PaxDb" id="39947-A0A0P0XXY3"/>
<protein>
    <submittedName>
        <fullName evidence="2">Os11g0104350 protein</fullName>
    </submittedName>
</protein>
<proteinExistence type="predicted"/>
<dbReference type="Pfam" id="PF26587">
    <property type="entry name" value="AAA_lid_SMAX1"/>
    <property type="match status" value="1"/>
</dbReference>
<feature type="domain" description="SMAX1-like AAA+ ATPase lid" evidence="1">
    <location>
        <begin position="1"/>
        <end position="46"/>
    </location>
</feature>
<keyword evidence="3" id="KW-1185">Reference proteome</keyword>
<organism evidence="2 3">
    <name type="scientific">Oryza sativa subsp. japonica</name>
    <name type="common">Rice</name>
    <dbReference type="NCBI Taxonomy" id="39947"/>
    <lineage>
        <taxon>Eukaryota</taxon>
        <taxon>Viridiplantae</taxon>
        <taxon>Streptophyta</taxon>
        <taxon>Embryophyta</taxon>
        <taxon>Tracheophyta</taxon>
        <taxon>Spermatophyta</taxon>
        <taxon>Magnoliopsida</taxon>
        <taxon>Liliopsida</taxon>
        <taxon>Poales</taxon>
        <taxon>Poaceae</taxon>
        <taxon>BOP clade</taxon>
        <taxon>Oryzoideae</taxon>
        <taxon>Oryzeae</taxon>
        <taxon>Oryzinae</taxon>
        <taxon>Oryza</taxon>
        <taxon>Oryza sativa</taxon>
    </lineage>
</organism>
<dbReference type="InParanoid" id="A0A0P0XXY3"/>